<reference evidence="3 4" key="1">
    <citation type="submission" date="2016-03" db="EMBL/GenBank/DDBJ databases">
        <title>Complete genome sequence of Pedobacter cryoconitis PAMC 27485.</title>
        <authorList>
            <person name="Lee J."/>
            <person name="Kim O.-S."/>
        </authorList>
    </citation>
    <scope>NUCLEOTIDE SEQUENCE [LARGE SCALE GENOMIC DNA]</scope>
    <source>
        <strain evidence="3 4">PAMC 27485</strain>
    </source>
</reference>
<evidence type="ECO:0000256" key="1">
    <source>
        <dbReference type="ARBA" id="ARBA00006845"/>
    </source>
</evidence>
<dbReference type="KEGG" id="pcm:AY601_3742"/>
<feature type="domain" description="Barstar (barnase inhibitor)" evidence="2">
    <location>
        <begin position="21"/>
        <end position="108"/>
    </location>
</feature>
<dbReference type="InterPro" id="IPR035905">
    <property type="entry name" value="Barstar-like_sf"/>
</dbReference>
<evidence type="ECO:0000259" key="2">
    <source>
        <dbReference type="Pfam" id="PF01337"/>
    </source>
</evidence>
<dbReference type="Pfam" id="PF01337">
    <property type="entry name" value="Barstar"/>
    <property type="match status" value="1"/>
</dbReference>
<organism evidence="3 4">
    <name type="scientific">Pedobacter cryoconitis</name>
    <dbReference type="NCBI Taxonomy" id="188932"/>
    <lineage>
        <taxon>Bacteria</taxon>
        <taxon>Pseudomonadati</taxon>
        <taxon>Bacteroidota</taxon>
        <taxon>Sphingobacteriia</taxon>
        <taxon>Sphingobacteriales</taxon>
        <taxon>Sphingobacteriaceae</taxon>
        <taxon>Pedobacter</taxon>
    </lineage>
</organism>
<sequence>MNGFCLFEAGKEKDLIKDNARTVNINGREIVTVDEFIHELARQLDFPDYYSSSLDSLEELLNDLSWLEETRFAIVVRNYSFFLCEEKNPARKTNLLGLLNDVAEQWDNVPNYPGEEDFRNKAAFNIYIERGANAAEELEKLNINYNEVK</sequence>
<keyword evidence="4" id="KW-1185">Reference proteome</keyword>
<dbReference type="SUPFAM" id="SSF52038">
    <property type="entry name" value="Barstar-related"/>
    <property type="match status" value="1"/>
</dbReference>
<dbReference type="InterPro" id="IPR000468">
    <property type="entry name" value="Barstar"/>
</dbReference>
<evidence type="ECO:0000313" key="4">
    <source>
        <dbReference type="Proteomes" id="UP000071561"/>
    </source>
</evidence>
<comment type="similarity">
    <text evidence="1">Belongs to the barstar family.</text>
</comment>
<proteinExistence type="inferred from homology"/>
<name>A0A127VHA1_9SPHI</name>
<dbReference type="Gene3D" id="3.30.370.10">
    <property type="entry name" value="Barstar-like"/>
    <property type="match status" value="1"/>
</dbReference>
<dbReference type="PATRIC" id="fig|188932.3.peg.3888"/>
<gene>
    <name evidence="3" type="ORF">AY601_3742</name>
</gene>
<evidence type="ECO:0000313" key="3">
    <source>
        <dbReference type="EMBL" id="AMQ00602.1"/>
    </source>
</evidence>
<accession>A0A127VHA1</accession>
<dbReference type="AlphaFoldDB" id="A0A127VHA1"/>
<dbReference type="Proteomes" id="UP000071561">
    <property type="component" value="Chromosome"/>
</dbReference>
<protein>
    <recommendedName>
        <fullName evidence="2">Barstar (barnase inhibitor) domain-containing protein</fullName>
    </recommendedName>
</protein>
<dbReference type="RefSeq" id="WP_068403762.1">
    <property type="nucleotide sequence ID" value="NZ_CP014504.1"/>
</dbReference>
<dbReference type="EMBL" id="CP014504">
    <property type="protein sequence ID" value="AMQ00602.1"/>
    <property type="molecule type" value="Genomic_DNA"/>
</dbReference>